<evidence type="ECO:0000313" key="12">
    <source>
        <dbReference type="Proteomes" id="UP000676336"/>
    </source>
</evidence>
<dbReference type="Proteomes" id="UP000676336">
    <property type="component" value="Unassembled WGS sequence"/>
</dbReference>
<dbReference type="PANTHER" id="PTHR24223:SF456">
    <property type="entry name" value="MULTIDRUG RESISTANCE-ASSOCIATED PROTEIN LETHAL(2)03659"/>
    <property type="match status" value="1"/>
</dbReference>
<keyword evidence="7 9" id="KW-1133">Transmembrane helix</keyword>
<dbReference type="InterPro" id="IPR011527">
    <property type="entry name" value="ABC1_TM_dom"/>
</dbReference>
<evidence type="ECO:0000256" key="8">
    <source>
        <dbReference type="ARBA" id="ARBA00023136"/>
    </source>
</evidence>
<gene>
    <name evidence="11" type="ORF">SMN809_LOCUS66091</name>
</gene>
<evidence type="ECO:0000313" key="11">
    <source>
        <dbReference type="EMBL" id="CAF5172237.1"/>
    </source>
</evidence>
<dbReference type="Gene3D" id="1.20.1560.10">
    <property type="entry name" value="ABC transporter type 1, transmembrane domain"/>
    <property type="match status" value="1"/>
</dbReference>
<evidence type="ECO:0000256" key="4">
    <source>
        <dbReference type="ARBA" id="ARBA00022692"/>
    </source>
</evidence>
<evidence type="ECO:0000256" key="3">
    <source>
        <dbReference type="ARBA" id="ARBA00022448"/>
    </source>
</evidence>
<dbReference type="EMBL" id="CAJOBI010312658">
    <property type="protein sequence ID" value="CAF5172237.1"/>
    <property type="molecule type" value="Genomic_DNA"/>
</dbReference>
<dbReference type="PROSITE" id="PS50929">
    <property type="entry name" value="ABC_TM1F"/>
    <property type="match status" value="1"/>
</dbReference>
<comment type="subcellular location">
    <subcellularLocation>
        <location evidence="1">Membrane</location>
        <topology evidence="1">Multi-pass membrane protein</topology>
    </subcellularLocation>
</comment>
<comment type="caution">
    <text evidence="11">The sequence shown here is derived from an EMBL/GenBank/DDBJ whole genome shotgun (WGS) entry which is preliminary data.</text>
</comment>
<evidence type="ECO:0000256" key="6">
    <source>
        <dbReference type="ARBA" id="ARBA00022840"/>
    </source>
</evidence>
<evidence type="ECO:0000256" key="1">
    <source>
        <dbReference type="ARBA" id="ARBA00004141"/>
    </source>
</evidence>
<keyword evidence="4 9" id="KW-0812">Transmembrane</keyword>
<comment type="similarity">
    <text evidence="2">Belongs to the ABC transporter superfamily. ABCC family. Conjugate transporter (TC 3.A.1.208) subfamily.</text>
</comment>
<proteinExistence type="inferred from homology"/>
<feature type="transmembrane region" description="Helical" evidence="9">
    <location>
        <begin position="67"/>
        <end position="88"/>
    </location>
</feature>
<organism evidence="11 12">
    <name type="scientific">Rotaria magnacalcarata</name>
    <dbReference type="NCBI Taxonomy" id="392030"/>
    <lineage>
        <taxon>Eukaryota</taxon>
        <taxon>Metazoa</taxon>
        <taxon>Spiralia</taxon>
        <taxon>Gnathifera</taxon>
        <taxon>Rotifera</taxon>
        <taxon>Eurotatoria</taxon>
        <taxon>Bdelloidea</taxon>
        <taxon>Philodinida</taxon>
        <taxon>Philodinidae</taxon>
        <taxon>Rotaria</taxon>
    </lineage>
</organism>
<accession>A0A8S3GV72</accession>
<evidence type="ECO:0000259" key="10">
    <source>
        <dbReference type="PROSITE" id="PS50929"/>
    </source>
</evidence>
<evidence type="ECO:0000256" key="5">
    <source>
        <dbReference type="ARBA" id="ARBA00022741"/>
    </source>
</evidence>
<dbReference type="GO" id="GO:0005524">
    <property type="term" value="F:ATP binding"/>
    <property type="evidence" value="ECO:0007669"/>
    <property type="project" value="UniProtKB-KW"/>
</dbReference>
<feature type="domain" description="ABC transmembrane type-1" evidence="10">
    <location>
        <begin position="67"/>
        <end position="210"/>
    </location>
</feature>
<dbReference type="AlphaFoldDB" id="A0A8S3GV72"/>
<dbReference type="PANTHER" id="PTHR24223">
    <property type="entry name" value="ATP-BINDING CASSETTE SUB-FAMILY C"/>
    <property type="match status" value="1"/>
</dbReference>
<keyword evidence="5" id="KW-0547">Nucleotide-binding</keyword>
<protein>
    <recommendedName>
        <fullName evidence="10">ABC transmembrane type-1 domain-containing protein</fullName>
    </recommendedName>
</protein>
<name>A0A8S3GV72_9BILA</name>
<feature type="transmembrane region" description="Helical" evidence="9">
    <location>
        <begin position="178"/>
        <end position="201"/>
    </location>
</feature>
<dbReference type="InterPro" id="IPR036640">
    <property type="entry name" value="ABC1_TM_sf"/>
</dbReference>
<feature type="non-terminal residue" evidence="11">
    <location>
        <position position="210"/>
    </location>
</feature>
<evidence type="ECO:0000256" key="2">
    <source>
        <dbReference type="ARBA" id="ARBA00009726"/>
    </source>
</evidence>
<dbReference type="SUPFAM" id="SSF90123">
    <property type="entry name" value="ABC transporter transmembrane region"/>
    <property type="match status" value="1"/>
</dbReference>
<dbReference type="GO" id="GO:0016020">
    <property type="term" value="C:membrane"/>
    <property type="evidence" value="ECO:0007669"/>
    <property type="project" value="UniProtKB-SubCell"/>
</dbReference>
<sequence>YILGEQRQSSRLDWAQSSCARWIQLPLFLWITPLLSLGNKRTLVESDLNDLSVNDKCSVLLNRVNRIFLAFPLIMAHIAQPLLIRQIILYIKGESVLPAYAGYLFASALCITAILQAIIHQQIFFRNARIGMRVRNTLSSSIYKHLLTINIEALHKTTTAQTINLVANDASKFEELTMFVHTIVLVPLEALVTFGLVLWYIGLPTIFGYA</sequence>
<evidence type="ECO:0000256" key="7">
    <source>
        <dbReference type="ARBA" id="ARBA00022989"/>
    </source>
</evidence>
<dbReference type="GO" id="GO:0140359">
    <property type="term" value="F:ABC-type transporter activity"/>
    <property type="evidence" value="ECO:0007669"/>
    <property type="project" value="InterPro"/>
</dbReference>
<feature type="non-terminal residue" evidence="11">
    <location>
        <position position="1"/>
    </location>
</feature>
<dbReference type="InterPro" id="IPR050173">
    <property type="entry name" value="ABC_transporter_C-like"/>
</dbReference>
<keyword evidence="6" id="KW-0067">ATP-binding</keyword>
<keyword evidence="3" id="KW-0813">Transport</keyword>
<feature type="transmembrane region" description="Helical" evidence="9">
    <location>
        <begin position="100"/>
        <end position="119"/>
    </location>
</feature>
<evidence type="ECO:0000256" key="9">
    <source>
        <dbReference type="SAM" id="Phobius"/>
    </source>
</evidence>
<keyword evidence="8 9" id="KW-0472">Membrane</keyword>
<reference evidence="11" key="1">
    <citation type="submission" date="2021-02" db="EMBL/GenBank/DDBJ databases">
        <authorList>
            <person name="Nowell W R."/>
        </authorList>
    </citation>
    <scope>NUCLEOTIDE SEQUENCE</scope>
</reference>
<dbReference type="Pfam" id="PF00664">
    <property type="entry name" value="ABC_membrane"/>
    <property type="match status" value="1"/>
</dbReference>